<evidence type="ECO:0000313" key="14">
    <source>
        <dbReference type="Proteomes" id="UP000198660"/>
    </source>
</evidence>
<dbReference type="PIRSF" id="PIRSF001500">
    <property type="entry name" value="Chor_mut_pdt_Ppr"/>
    <property type="match status" value="1"/>
</dbReference>
<protein>
    <recommendedName>
        <fullName evidence="3 10">Prephenate dehydratase</fullName>
        <shortName evidence="10">PDT</shortName>
        <ecNumber evidence="2 10">4.2.1.51</ecNumber>
    </recommendedName>
</protein>
<dbReference type="RefSeq" id="WP_091838918.1">
    <property type="nucleotide sequence ID" value="NZ_FPAA01000013.1"/>
</dbReference>
<keyword evidence="4 10" id="KW-0028">Amino-acid biosynthesis</keyword>
<dbReference type="EMBL" id="FPAA01000013">
    <property type="protein sequence ID" value="SFS96332.1"/>
    <property type="molecule type" value="Genomic_DNA"/>
</dbReference>
<dbReference type="InterPro" id="IPR001086">
    <property type="entry name" value="Preph_deHydtase"/>
</dbReference>
<evidence type="ECO:0000256" key="2">
    <source>
        <dbReference type="ARBA" id="ARBA00013147"/>
    </source>
</evidence>
<dbReference type="FunFam" id="3.40.190.10:FF:000064">
    <property type="entry name" value="Prephenate dehydratase"/>
    <property type="match status" value="1"/>
</dbReference>
<gene>
    <name evidence="10" type="primary">pheA</name>
    <name evidence="13" type="ORF">SAMN05444972_11365</name>
</gene>
<feature type="domain" description="ACT" evidence="12">
    <location>
        <begin position="203"/>
        <end position="278"/>
    </location>
</feature>
<dbReference type="GO" id="GO:0004664">
    <property type="term" value="F:prephenate dehydratase activity"/>
    <property type="evidence" value="ECO:0007669"/>
    <property type="project" value="UniProtKB-UniRule"/>
</dbReference>
<organism evidence="13 14">
    <name type="scientific">Marininema halotolerans</name>
    <dbReference type="NCBI Taxonomy" id="1155944"/>
    <lineage>
        <taxon>Bacteria</taxon>
        <taxon>Bacillati</taxon>
        <taxon>Bacillota</taxon>
        <taxon>Bacilli</taxon>
        <taxon>Bacillales</taxon>
        <taxon>Thermoactinomycetaceae</taxon>
        <taxon>Marininema</taxon>
    </lineage>
</organism>
<feature type="domain" description="Prephenate dehydratase" evidence="11">
    <location>
        <begin position="4"/>
        <end position="187"/>
    </location>
</feature>
<evidence type="ECO:0000256" key="5">
    <source>
        <dbReference type="ARBA" id="ARBA00023141"/>
    </source>
</evidence>
<evidence type="ECO:0000256" key="10">
    <source>
        <dbReference type="RuleBase" id="RU361254"/>
    </source>
</evidence>
<dbReference type="Gene3D" id="3.30.70.260">
    <property type="match status" value="1"/>
</dbReference>
<feature type="site" description="Essential for prephenate dehydratase activity" evidence="9">
    <location>
        <position position="180"/>
    </location>
</feature>
<accession>A0A1I6U4I4</accession>
<evidence type="ECO:0000259" key="11">
    <source>
        <dbReference type="PROSITE" id="PS51171"/>
    </source>
</evidence>
<evidence type="ECO:0000313" key="13">
    <source>
        <dbReference type="EMBL" id="SFS96332.1"/>
    </source>
</evidence>
<evidence type="ECO:0000256" key="7">
    <source>
        <dbReference type="ARBA" id="ARBA00023239"/>
    </source>
</evidence>
<dbReference type="AlphaFoldDB" id="A0A1I6U4I4"/>
<keyword evidence="14" id="KW-1185">Reference proteome</keyword>
<keyword evidence="6 10" id="KW-0584">Phenylalanine biosynthesis</keyword>
<dbReference type="CDD" id="cd04905">
    <property type="entry name" value="ACT_CM-PDT"/>
    <property type="match status" value="1"/>
</dbReference>
<dbReference type="Pfam" id="PF00800">
    <property type="entry name" value="PDT"/>
    <property type="match status" value="1"/>
</dbReference>
<dbReference type="PROSITE" id="PS51671">
    <property type="entry name" value="ACT"/>
    <property type="match status" value="1"/>
</dbReference>
<dbReference type="GO" id="GO:0009094">
    <property type="term" value="P:L-phenylalanine biosynthetic process"/>
    <property type="evidence" value="ECO:0007669"/>
    <property type="project" value="UniProtKB-UniPathway"/>
</dbReference>
<proteinExistence type="predicted"/>
<evidence type="ECO:0000256" key="4">
    <source>
        <dbReference type="ARBA" id="ARBA00022605"/>
    </source>
</evidence>
<keyword evidence="5 10" id="KW-0057">Aromatic amino acid biosynthesis</keyword>
<dbReference type="PANTHER" id="PTHR21022">
    <property type="entry name" value="PREPHENATE DEHYDRATASE P PROTEIN"/>
    <property type="match status" value="1"/>
</dbReference>
<dbReference type="Gene3D" id="3.40.190.10">
    <property type="entry name" value="Periplasmic binding protein-like II"/>
    <property type="match status" value="2"/>
</dbReference>
<comment type="catalytic activity">
    <reaction evidence="8 10">
        <text>prephenate + H(+) = 3-phenylpyruvate + CO2 + H2O</text>
        <dbReference type="Rhea" id="RHEA:21648"/>
        <dbReference type="ChEBI" id="CHEBI:15377"/>
        <dbReference type="ChEBI" id="CHEBI:15378"/>
        <dbReference type="ChEBI" id="CHEBI:16526"/>
        <dbReference type="ChEBI" id="CHEBI:18005"/>
        <dbReference type="ChEBI" id="CHEBI:29934"/>
        <dbReference type="EC" id="4.2.1.51"/>
    </reaction>
</comment>
<dbReference type="NCBIfam" id="NF008865">
    <property type="entry name" value="PRK11898.1"/>
    <property type="match status" value="1"/>
</dbReference>
<dbReference type="InterPro" id="IPR002912">
    <property type="entry name" value="ACT_dom"/>
</dbReference>
<evidence type="ECO:0000256" key="8">
    <source>
        <dbReference type="ARBA" id="ARBA00047848"/>
    </source>
</evidence>
<reference evidence="14" key="1">
    <citation type="submission" date="2016-10" db="EMBL/GenBank/DDBJ databases">
        <authorList>
            <person name="Varghese N."/>
            <person name="Submissions S."/>
        </authorList>
    </citation>
    <scope>NUCLEOTIDE SEQUENCE [LARGE SCALE GENOMIC DNA]</scope>
    <source>
        <strain evidence="14">DSM 45789</strain>
    </source>
</reference>
<comment type="pathway">
    <text evidence="1 10">Amino-acid biosynthesis; L-phenylalanine biosynthesis; phenylpyruvate from prephenate: step 1/1.</text>
</comment>
<evidence type="ECO:0000256" key="6">
    <source>
        <dbReference type="ARBA" id="ARBA00023222"/>
    </source>
</evidence>
<dbReference type="InterPro" id="IPR018528">
    <property type="entry name" value="Preph_deHydtase_CS"/>
</dbReference>
<name>A0A1I6U4I4_9BACL</name>
<dbReference type="SUPFAM" id="SSF55021">
    <property type="entry name" value="ACT-like"/>
    <property type="match status" value="1"/>
</dbReference>
<evidence type="ECO:0000256" key="9">
    <source>
        <dbReference type="PIRSR" id="PIRSR001500-2"/>
    </source>
</evidence>
<dbReference type="InterPro" id="IPR045865">
    <property type="entry name" value="ACT-like_dom_sf"/>
</dbReference>
<dbReference type="PROSITE" id="PS00858">
    <property type="entry name" value="PREPHENATE_DEHYDR_2"/>
    <property type="match status" value="1"/>
</dbReference>
<dbReference type="PROSITE" id="PS00857">
    <property type="entry name" value="PREPHENATE_DEHYDR_1"/>
    <property type="match status" value="1"/>
</dbReference>
<evidence type="ECO:0000259" key="12">
    <source>
        <dbReference type="PROSITE" id="PS51671"/>
    </source>
</evidence>
<dbReference type="InterPro" id="IPR008242">
    <property type="entry name" value="Chor_mutase/pphenate_deHydtase"/>
</dbReference>
<dbReference type="UniPathway" id="UPA00121">
    <property type="reaction ID" value="UER00345"/>
</dbReference>
<dbReference type="PROSITE" id="PS51171">
    <property type="entry name" value="PREPHENATE_DEHYDR_3"/>
    <property type="match status" value="1"/>
</dbReference>
<evidence type="ECO:0000256" key="3">
    <source>
        <dbReference type="ARBA" id="ARBA00021872"/>
    </source>
</evidence>
<dbReference type="Proteomes" id="UP000198660">
    <property type="component" value="Unassembled WGS sequence"/>
</dbReference>
<dbReference type="CDD" id="cd13633">
    <property type="entry name" value="PBP2_Sa-PDT_like"/>
    <property type="match status" value="1"/>
</dbReference>
<evidence type="ECO:0000256" key="1">
    <source>
        <dbReference type="ARBA" id="ARBA00004741"/>
    </source>
</evidence>
<dbReference type="EC" id="4.2.1.51" evidence="2 10"/>
<keyword evidence="7 10" id="KW-0456">Lyase</keyword>
<dbReference type="SUPFAM" id="SSF53850">
    <property type="entry name" value="Periplasmic binding protein-like II"/>
    <property type="match status" value="1"/>
</dbReference>
<sequence length="303" mass="34108">MKDEVAYLGPRGTFTHEATKALFPEEGFVYTPCDSIPDVLTAVGKDQFSYGVVPIENAIEGSVTLTLDWLIHHVQVPISGELIYPIAQHLMIHPLHKDLPLAKVERVLSHPQAVAQCRGYLRDHLPNARITYVDSTADAARKIRDQGSKPWVAIGPFMAHQLYGLHVVAESIQDYPHNFTRFIVVGREWAHPRAPKEHDKTSLLISLPSDYPGALHRVLQSFAKGTINLSRIESRPTKKKLGTYHFLIDTEIKGDHPSLHKALTDVASWGCHVRQLGSYPCYHYQNIKEIEVDKGSSEAYNRR</sequence>
<dbReference type="PANTHER" id="PTHR21022:SF19">
    <property type="entry name" value="PREPHENATE DEHYDRATASE-RELATED"/>
    <property type="match status" value="1"/>
</dbReference>
<dbReference type="OrthoDB" id="9802281at2"/>
<dbReference type="GO" id="GO:0005737">
    <property type="term" value="C:cytoplasm"/>
    <property type="evidence" value="ECO:0007669"/>
    <property type="project" value="TreeGrafter"/>
</dbReference>